<dbReference type="GO" id="GO:0005737">
    <property type="term" value="C:cytoplasm"/>
    <property type="evidence" value="ECO:0007669"/>
    <property type="project" value="TreeGrafter"/>
</dbReference>
<gene>
    <name evidence="4" type="ORF">DYB28_001844</name>
</gene>
<dbReference type="InterPro" id="IPR003595">
    <property type="entry name" value="Tyr_Pase_cat"/>
</dbReference>
<dbReference type="AlphaFoldDB" id="A0A9X8HFP1"/>
<evidence type="ECO:0000313" key="5">
    <source>
        <dbReference type="Proteomes" id="UP000275652"/>
    </source>
</evidence>
<sequence length="353" mass="39136">WIDNDNGDVCDSYPPTLVVPASLSQSSIESAAGFRAKGRLPVVTWLHPVHKSILARSSQPLLGRLLSGASCNMDEGIVNCYRQRPGPSKPFYIFDARKSKAAAGNRLMGKGGVETSENYEGAIIYHLNIANMYKMQASYQARVLEVEGASALVHCSDGWDRTCQLVCLAQVMLDPHYRTLHGFATLVEKDWCLFGHKRLGGNRGKDPMRAKMSPIFFQFLDAVFQMLSQFPNAFEFNEHCLLHLANALTSGLYGTFVYDSYQQRKLAGVASRTVSVWTPLCAAASFFLNPDYTPVVGPLWVWTGHQALKLWTNYFLQHHELQTTRVAGKSLTPSASLTSALDTLSTHEPSPEE</sequence>
<protein>
    <recommendedName>
        <fullName evidence="3">Myotubularin phosphatase domain-containing protein</fullName>
    </recommendedName>
</protein>
<dbReference type="Pfam" id="PF06602">
    <property type="entry name" value="Myotub-related"/>
    <property type="match status" value="2"/>
</dbReference>
<dbReference type="SUPFAM" id="SSF52799">
    <property type="entry name" value="(Phosphotyrosine protein) phosphatases II"/>
    <property type="match status" value="1"/>
</dbReference>
<feature type="binding site" evidence="2">
    <location>
        <begin position="155"/>
        <end position="161"/>
    </location>
    <ligand>
        <name>substrate</name>
    </ligand>
</feature>
<dbReference type="PANTHER" id="PTHR10807">
    <property type="entry name" value="MYOTUBULARIN-RELATED"/>
    <property type="match status" value="1"/>
</dbReference>
<dbReference type="CDD" id="cd14507">
    <property type="entry name" value="PTP-MTM-like"/>
    <property type="match status" value="1"/>
</dbReference>
<evidence type="ECO:0000256" key="1">
    <source>
        <dbReference type="PIRSR" id="PIRSR630564-1"/>
    </source>
</evidence>
<evidence type="ECO:0000259" key="3">
    <source>
        <dbReference type="PROSITE" id="PS51339"/>
    </source>
</evidence>
<feature type="non-terminal residue" evidence="4">
    <location>
        <position position="353"/>
    </location>
</feature>
<feature type="domain" description="Myotubularin phosphatase" evidence="3">
    <location>
        <begin position="1"/>
        <end position="315"/>
    </location>
</feature>
<dbReference type="SMART" id="SM00404">
    <property type="entry name" value="PTPc_motif"/>
    <property type="match status" value="1"/>
</dbReference>
<feature type="active site" description="Phosphocysteine intermediate" evidence="1">
    <location>
        <position position="155"/>
    </location>
</feature>
<dbReference type="Proteomes" id="UP000275652">
    <property type="component" value="Unassembled WGS sequence"/>
</dbReference>
<accession>A0A9X8HFP1</accession>
<evidence type="ECO:0000313" key="4">
    <source>
        <dbReference type="EMBL" id="RLO11980.1"/>
    </source>
</evidence>
<evidence type="ECO:0000256" key="2">
    <source>
        <dbReference type="PIRSR" id="PIRSR630564-2"/>
    </source>
</evidence>
<dbReference type="InterPro" id="IPR029021">
    <property type="entry name" value="Prot-tyrosine_phosphatase-like"/>
</dbReference>
<dbReference type="PROSITE" id="PS51339">
    <property type="entry name" value="PPASE_MYOTUBULARIN"/>
    <property type="match status" value="1"/>
</dbReference>
<reference evidence="4 5" key="1">
    <citation type="journal article" date="2018" name="J. Invertebr. Pathol.">
        <title>New genotyping method for the causative agent of crayfish plague (Aphanomyces astaci) based on whole genome data.</title>
        <authorList>
            <person name="Minardi D."/>
            <person name="Studholme D.J."/>
            <person name="van der Giezen M."/>
            <person name="Pretto T."/>
            <person name="Oidtmann B."/>
        </authorList>
    </citation>
    <scope>NUCLEOTIDE SEQUENCE [LARGE SCALE GENOMIC DNA]</scope>
    <source>
        <strain evidence="4 5">KB13</strain>
    </source>
</reference>
<dbReference type="InterPro" id="IPR030564">
    <property type="entry name" value="Myotubularin"/>
</dbReference>
<comment type="caution">
    <text evidence="4">The sequence shown here is derived from an EMBL/GenBank/DDBJ whole genome shotgun (WGS) entry which is preliminary data.</text>
</comment>
<name>A0A9X8HFP1_APHAT</name>
<organism evidence="4 5">
    <name type="scientific">Aphanomyces astaci</name>
    <name type="common">Crayfish plague agent</name>
    <dbReference type="NCBI Taxonomy" id="112090"/>
    <lineage>
        <taxon>Eukaryota</taxon>
        <taxon>Sar</taxon>
        <taxon>Stramenopiles</taxon>
        <taxon>Oomycota</taxon>
        <taxon>Saprolegniomycetes</taxon>
        <taxon>Saprolegniales</taxon>
        <taxon>Verrucalvaceae</taxon>
        <taxon>Aphanomyces</taxon>
    </lineage>
</organism>
<dbReference type="PANTHER" id="PTHR10807:SF128">
    <property type="entry name" value="PHOSPHATIDYLINOSITOL-3,5-BISPHOSPHATE 3-PHOSPHATASE"/>
    <property type="match status" value="1"/>
</dbReference>
<dbReference type="EMBL" id="QUTI01014666">
    <property type="protein sequence ID" value="RLO11980.1"/>
    <property type="molecule type" value="Genomic_DNA"/>
</dbReference>
<dbReference type="InterPro" id="IPR010569">
    <property type="entry name" value="Myotubularin-like_Pase_dom"/>
</dbReference>
<proteinExistence type="predicted"/>